<name>A0A3N4L8Z7_9PEZI</name>
<feature type="compositionally biased region" description="Basic and acidic residues" evidence="2">
    <location>
        <begin position="869"/>
        <end position="883"/>
    </location>
</feature>
<evidence type="ECO:0000256" key="2">
    <source>
        <dbReference type="SAM" id="MobiDB-lite"/>
    </source>
</evidence>
<sequence length="1071" mass="117867">MASLSSIPRRRFMAAPVRFLSINSFSVSVSQRRNYWVYHHSRQVVVSKLSLSSQDSSSGEPQDGHGEQSKPTCYHYSITGGTKCGSWGWGGREDGWRTQRWAFVRRLSSGGPDGDWTDGNPRFTPEKNSKDRAGDQDIDSTNENAKRALITDFLSPDYESRFLMWKEKQQKRLLERLRKEFEEQEKELLDRQRKEVEEKEKREWKLWKKEFKEARGFENALREKEMKEKEREKEREKEKQMRNSEHVKDGSKTVPHPVPVLHPYSRVPIYEKETIDAEETTEVKRKEIDRDAVAYREQKGQPGKGGVEEIESPLVVEAAAEGVDPVVGLQVTRVPGGVDPLNGEGLPVTQATDSPAMVLPVAEKVGEEVVEAGPQELGQGAEPPSSKQLVEVKLGEVEPTPTPEEVGDASLLVESTEKSGNQVLRLVEAEHTPQGPVVESTPEISAPKIEGEPAFVPPPPLLEAELVDEPSIAAAPPFAKPAPSTESASKVEEVNPSSPPAPEALAVTTKVEEVNPPARKAPAVTTKVEEVNPPAPEAPAVTTKVEEVNPPPPPVPEASAATTKVEEVNLPSPPAPEALRATNLPKSVSSELSQIKESLSQVTNVVSRLDNTMDYELNSILIQLRRWRREVEKLSSTSGIIPPQRNLFVEDVAVTPEAAEECQSGPMEYKILSLSPTPPHHLLTTDLSVANAATVDGEKDISEFLSKLKVPYLFLQRVPKLTSEGWKIVSGSTEMLMFARKPVAGALDGSTTAVIPAPGESTTTTELMNTPAGAKTVFESSSTHGYVDQETGTIVLKPGSEDEKKRLMYNFNDDGHLHFYGHGLGGIAGDGVSFSGINLTHRVNPIDMTMQFESPSDASSSSSSEDGFESNKQEVDHAWNEKRTNAVRSMREGLRLGKAQEEARARVAEVEDVEEKRRVEEEEARILEEIKAVDNAVHGQAIAWEAAAAADRGLPPSQEEAEQQGQQRKKGGRVGRFFKRLGWTVVWLGAGVVLVKEVGYWSQKAEEKQKKVGGQEVMERDGLGAKEDGAGGGERWGGARPGSRYSWSERESVKEGRWGSGSGRTWGEERR</sequence>
<feature type="compositionally biased region" description="Low complexity" evidence="2">
    <location>
        <begin position="852"/>
        <end position="865"/>
    </location>
</feature>
<dbReference type="AlphaFoldDB" id="A0A3N4L8Z7"/>
<feature type="compositionally biased region" description="Basic and acidic residues" evidence="2">
    <location>
        <begin position="1047"/>
        <end position="1057"/>
    </location>
</feature>
<keyword evidence="1" id="KW-0175">Coiled coil</keyword>
<feature type="region of interest" description="Disordered" evidence="2">
    <location>
        <begin position="851"/>
        <end position="883"/>
    </location>
</feature>
<feature type="coiled-coil region" evidence="1">
    <location>
        <begin position="896"/>
        <end position="936"/>
    </location>
</feature>
<feature type="compositionally biased region" description="Gly residues" evidence="2">
    <location>
        <begin position="1030"/>
        <end position="1040"/>
    </location>
</feature>
<feature type="region of interest" description="Disordered" evidence="2">
    <location>
        <begin position="222"/>
        <end position="261"/>
    </location>
</feature>
<feature type="compositionally biased region" description="Low complexity" evidence="2">
    <location>
        <begin position="474"/>
        <end position="483"/>
    </location>
</feature>
<gene>
    <name evidence="3" type="ORF">L211DRAFT_853271</name>
</gene>
<feature type="compositionally biased region" description="Basic and acidic residues" evidence="2">
    <location>
        <begin position="124"/>
        <end position="135"/>
    </location>
</feature>
<dbReference type="InParanoid" id="A0A3N4L8Z7"/>
<feature type="region of interest" description="Disordered" evidence="2">
    <location>
        <begin position="1005"/>
        <end position="1071"/>
    </location>
</feature>
<feature type="compositionally biased region" description="Basic and acidic residues" evidence="2">
    <location>
        <begin position="1017"/>
        <end position="1029"/>
    </location>
</feature>
<evidence type="ECO:0000313" key="3">
    <source>
        <dbReference type="EMBL" id="RPB19353.1"/>
    </source>
</evidence>
<reference evidence="3 4" key="1">
    <citation type="journal article" date="2018" name="Nat. Ecol. Evol.">
        <title>Pezizomycetes genomes reveal the molecular basis of ectomycorrhizal truffle lifestyle.</title>
        <authorList>
            <person name="Murat C."/>
            <person name="Payen T."/>
            <person name="Noel B."/>
            <person name="Kuo A."/>
            <person name="Morin E."/>
            <person name="Chen J."/>
            <person name="Kohler A."/>
            <person name="Krizsan K."/>
            <person name="Balestrini R."/>
            <person name="Da Silva C."/>
            <person name="Montanini B."/>
            <person name="Hainaut M."/>
            <person name="Levati E."/>
            <person name="Barry K.W."/>
            <person name="Belfiori B."/>
            <person name="Cichocki N."/>
            <person name="Clum A."/>
            <person name="Dockter R.B."/>
            <person name="Fauchery L."/>
            <person name="Guy J."/>
            <person name="Iotti M."/>
            <person name="Le Tacon F."/>
            <person name="Lindquist E.A."/>
            <person name="Lipzen A."/>
            <person name="Malagnac F."/>
            <person name="Mello A."/>
            <person name="Molinier V."/>
            <person name="Miyauchi S."/>
            <person name="Poulain J."/>
            <person name="Riccioni C."/>
            <person name="Rubini A."/>
            <person name="Sitrit Y."/>
            <person name="Splivallo R."/>
            <person name="Traeger S."/>
            <person name="Wang M."/>
            <person name="Zifcakova L."/>
            <person name="Wipf D."/>
            <person name="Zambonelli A."/>
            <person name="Paolocci F."/>
            <person name="Nowrousian M."/>
            <person name="Ottonello S."/>
            <person name="Baldrian P."/>
            <person name="Spatafora J.W."/>
            <person name="Henrissat B."/>
            <person name="Nagy L.G."/>
            <person name="Aury J.M."/>
            <person name="Wincker P."/>
            <person name="Grigoriev I.V."/>
            <person name="Bonfante P."/>
            <person name="Martin F.M."/>
        </authorList>
    </citation>
    <scope>NUCLEOTIDE SEQUENCE [LARGE SCALE GENOMIC DNA]</scope>
    <source>
        <strain evidence="3 4">ATCC MYA-4762</strain>
    </source>
</reference>
<protein>
    <submittedName>
        <fullName evidence="3">Uncharacterized protein</fullName>
    </submittedName>
</protein>
<dbReference type="STRING" id="1051890.A0A3N4L8Z7"/>
<feature type="region of interest" description="Disordered" evidence="2">
    <location>
        <begin position="514"/>
        <end position="558"/>
    </location>
</feature>
<organism evidence="3 4">
    <name type="scientific">Terfezia boudieri ATCC MYA-4762</name>
    <dbReference type="NCBI Taxonomy" id="1051890"/>
    <lineage>
        <taxon>Eukaryota</taxon>
        <taxon>Fungi</taxon>
        <taxon>Dikarya</taxon>
        <taxon>Ascomycota</taxon>
        <taxon>Pezizomycotina</taxon>
        <taxon>Pezizomycetes</taxon>
        <taxon>Pezizales</taxon>
        <taxon>Pezizaceae</taxon>
        <taxon>Terfezia</taxon>
    </lineage>
</organism>
<feature type="region of interest" description="Disordered" evidence="2">
    <location>
        <begin position="474"/>
        <end position="502"/>
    </location>
</feature>
<keyword evidence="4" id="KW-1185">Reference proteome</keyword>
<feature type="region of interest" description="Disordered" evidence="2">
    <location>
        <begin position="951"/>
        <end position="971"/>
    </location>
</feature>
<accession>A0A3N4L8Z7</accession>
<proteinExistence type="predicted"/>
<feature type="region of interest" description="Disordered" evidence="2">
    <location>
        <begin position="52"/>
        <end position="72"/>
    </location>
</feature>
<evidence type="ECO:0000256" key="1">
    <source>
        <dbReference type="SAM" id="Coils"/>
    </source>
</evidence>
<feature type="region of interest" description="Disordered" evidence="2">
    <location>
        <begin position="108"/>
        <end position="139"/>
    </location>
</feature>
<evidence type="ECO:0000313" key="4">
    <source>
        <dbReference type="Proteomes" id="UP000267821"/>
    </source>
</evidence>
<dbReference type="EMBL" id="ML121590">
    <property type="protein sequence ID" value="RPB19353.1"/>
    <property type="molecule type" value="Genomic_DNA"/>
</dbReference>
<dbReference type="Proteomes" id="UP000267821">
    <property type="component" value="Unassembled WGS sequence"/>
</dbReference>
<feature type="compositionally biased region" description="Basic and acidic residues" evidence="2">
    <location>
        <begin position="222"/>
        <end position="251"/>
    </location>
</feature>
<dbReference type="OrthoDB" id="3946750at2759"/>